<dbReference type="AlphaFoldDB" id="A0A367KXD2"/>
<dbReference type="Proteomes" id="UP000253551">
    <property type="component" value="Unassembled WGS sequence"/>
</dbReference>
<sequence length="129" mass="14769">MQVSPLLTPLNFNTRKRSRSIEDYESNYLKKRLISCLSSIMHDMPPITPPTGNTTKIDDTDQFLLDDDDEEEQEEYPVNNSDKARINIININGSMLPVEQRPGESKCRIPLFVLNDQSDTPLDDPMDLD</sequence>
<protein>
    <submittedName>
        <fullName evidence="1">Uncharacterized protein</fullName>
    </submittedName>
</protein>
<organism evidence="1 2">
    <name type="scientific">Rhizopus stolonifer</name>
    <name type="common">Rhizopus nigricans</name>
    <dbReference type="NCBI Taxonomy" id="4846"/>
    <lineage>
        <taxon>Eukaryota</taxon>
        <taxon>Fungi</taxon>
        <taxon>Fungi incertae sedis</taxon>
        <taxon>Mucoromycota</taxon>
        <taxon>Mucoromycotina</taxon>
        <taxon>Mucoromycetes</taxon>
        <taxon>Mucorales</taxon>
        <taxon>Mucorineae</taxon>
        <taxon>Rhizopodaceae</taxon>
        <taxon>Rhizopus</taxon>
    </lineage>
</organism>
<reference evidence="1 2" key="1">
    <citation type="journal article" date="2018" name="G3 (Bethesda)">
        <title>Phylogenetic and Phylogenomic Definition of Rhizopus Species.</title>
        <authorList>
            <person name="Gryganskyi A.P."/>
            <person name="Golan J."/>
            <person name="Dolatabadi S."/>
            <person name="Mondo S."/>
            <person name="Robb S."/>
            <person name="Idnurm A."/>
            <person name="Muszewska A."/>
            <person name="Steczkiewicz K."/>
            <person name="Masonjones S."/>
            <person name="Liao H.L."/>
            <person name="Gajdeczka M.T."/>
            <person name="Anike F."/>
            <person name="Vuek A."/>
            <person name="Anishchenko I.M."/>
            <person name="Voigt K."/>
            <person name="de Hoog G.S."/>
            <person name="Smith M.E."/>
            <person name="Heitman J."/>
            <person name="Vilgalys R."/>
            <person name="Stajich J.E."/>
        </authorList>
    </citation>
    <scope>NUCLEOTIDE SEQUENCE [LARGE SCALE GENOMIC DNA]</scope>
    <source>
        <strain evidence="1 2">LSU 92-RS-03</strain>
    </source>
</reference>
<evidence type="ECO:0000313" key="1">
    <source>
        <dbReference type="EMBL" id="RCI06834.1"/>
    </source>
</evidence>
<evidence type="ECO:0000313" key="2">
    <source>
        <dbReference type="Proteomes" id="UP000253551"/>
    </source>
</evidence>
<comment type="caution">
    <text evidence="1">The sequence shown here is derived from an EMBL/GenBank/DDBJ whole genome shotgun (WGS) entry which is preliminary data.</text>
</comment>
<gene>
    <name evidence="1" type="ORF">CU098_011925</name>
</gene>
<dbReference type="EMBL" id="PJQM01000077">
    <property type="protein sequence ID" value="RCI06834.1"/>
    <property type="molecule type" value="Genomic_DNA"/>
</dbReference>
<proteinExistence type="predicted"/>
<accession>A0A367KXD2</accession>
<keyword evidence="2" id="KW-1185">Reference proteome</keyword>
<dbReference type="OrthoDB" id="2264251at2759"/>
<name>A0A367KXD2_RHIST</name>